<feature type="coiled-coil region" evidence="1">
    <location>
        <begin position="67"/>
        <end position="94"/>
    </location>
</feature>
<dbReference type="Proteomes" id="UP000284178">
    <property type="component" value="Unassembled WGS sequence"/>
</dbReference>
<comment type="caution">
    <text evidence="2">The sequence shown here is derived from an EMBL/GenBank/DDBJ whole genome shotgun (WGS) entry which is preliminary data.</text>
</comment>
<dbReference type="AlphaFoldDB" id="A0A412G467"/>
<gene>
    <name evidence="2" type="ORF">DWY25_04420</name>
</gene>
<dbReference type="RefSeq" id="WP_117894205.1">
    <property type="nucleotide sequence ID" value="NZ_CABJCV010000004.1"/>
</dbReference>
<accession>A0A412G467</accession>
<dbReference type="GeneID" id="83014647"/>
<keyword evidence="1" id="KW-0175">Coiled coil</keyword>
<keyword evidence="3" id="KW-1185">Reference proteome</keyword>
<organism evidence="2 3">
    <name type="scientific">Holdemania filiformis</name>
    <dbReference type="NCBI Taxonomy" id="61171"/>
    <lineage>
        <taxon>Bacteria</taxon>
        <taxon>Bacillati</taxon>
        <taxon>Bacillota</taxon>
        <taxon>Erysipelotrichia</taxon>
        <taxon>Erysipelotrichales</taxon>
        <taxon>Erysipelotrichaceae</taxon>
        <taxon>Holdemania</taxon>
    </lineage>
</organism>
<reference evidence="2 3" key="1">
    <citation type="submission" date="2018-08" db="EMBL/GenBank/DDBJ databases">
        <title>A genome reference for cultivated species of the human gut microbiota.</title>
        <authorList>
            <person name="Zou Y."/>
            <person name="Xue W."/>
            <person name="Luo G."/>
        </authorList>
    </citation>
    <scope>NUCLEOTIDE SEQUENCE [LARGE SCALE GENOMIC DNA]</scope>
    <source>
        <strain evidence="2 3">AF24-29</strain>
    </source>
</reference>
<protein>
    <submittedName>
        <fullName evidence="2">Uncharacterized protein</fullName>
    </submittedName>
</protein>
<proteinExistence type="predicted"/>
<dbReference type="EMBL" id="QRUP01000004">
    <property type="protein sequence ID" value="RGR75486.1"/>
    <property type="molecule type" value="Genomic_DNA"/>
</dbReference>
<evidence type="ECO:0000313" key="2">
    <source>
        <dbReference type="EMBL" id="RGR75486.1"/>
    </source>
</evidence>
<sequence>MLKEEFETMINRQVSVDQYNLVNHVYMYHPADLSKQSIIILWCLGGFGIFKELTSAADHMCELEIHINTLKRQLKDAETELKSIKARYKGDETA</sequence>
<evidence type="ECO:0000256" key="1">
    <source>
        <dbReference type="SAM" id="Coils"/>
    </source>
</evidence>
<evidence type="ECO:0000313" key="3">
    <source>
        <dbReference type="Proteomes" id="UP000284178"/>
    </source>
</evidence>
<name>A0A412G467_9FIRM</name>